<dbReference type="InterPro" id="IPR053865">
    <property type="entry name" value="DUF6934"/>
</dbReference>
<comment type="caution">
    <text evidence="1">The sequence shown here is derived from an EMBL/GenBank/DDBJ whole genome shotgun (WGS) entry which is preliminary data.</text>
</comment>
<dbReference type="RefSeq" id="WP_111630540.1">
    <property type="nucleotide sequence ID" value="NZ_QLMC01000006.1"/>
</dbReference>
<organism evidence="1 2">
    <name type="scientific">Larkinella arboricola</name>
    <dbReference type="NCBI Taxonomy" id="643671"/>
    <lineage>
        <taxon>Bacteria</taxon>
        <taxon>Pseudomonadati</taxon>
        <taxon>Bacteroidota</taxon>
        <taxon>Cytophagia</taxon>
        <taxon>Cytophagales</taxon>
        <taxon>Spirosomataceae</taxon>
        <taxon>Larkinella</taxon>
    </lineage>
</organism>
<evidence type="ECO:0000313" key="2">
    <source>
        <dbReference type="Proteomes" id="UP000248790"/>
    </source>
</evidence>
<protein>
    <submittedName>
        <fullName evidence="1">Uncharacterized protein</fullName>
    </submittedName>
</protein>
<gene>
    <name evidence="1" type="ORF">LX87_04509</name>
</gene>
<keyword evidence="2" id="KW-1185">Reference proteome</keyword>
<sequence>MLEPYSYTISGDRKKFDFTSAGPKGRIPKLIEFSPVHEQIHQLGLTDRLANGESDLTLPPTNNGDVYRVMSTVIESMVCFFNEHPDQWVWIKGASAKHRRLYHRFLTTQLPAKNSHYLFYGIQSDQTWDAYQPGIDYESILVAKRLTPVE</sequence>
<dbReference type="OrthoDB" id="961993at2"/>
<proteinExistence type="predicted"/>
<accession>A0A327WQ10</accession>
<dbReference type="Proteomes" id="UP000248790">
    <property type="component" value="Unassembled WGS sequence"/>
</dbReference>
<dbReference type="AlphaFoldDB" id="A0A327WQ10"/>
<dbReference type="EMBL" id="QLMC01000006">
    <property type="protein sequence ID" value="RAJ92997.1"/>
    <property type="molecule type" value="Genomic_DNA"/>
</dbReference>
<evidence type="ECO:0000313" key="1">
    <source>
        <dbReference type="EMBL" id="RAJ92997.1"/>
    </source>
</evidence>
<dbReference type="Pfam" id="PF22028">
    <property type="entry name" value="DUF6934"/>
    <property type="match status" value="1"/>
</dbReference>
<name>A0A327WQ10_LARAB</name>
<reference evidence="1 2" key="1">
    <citation type="submission" date="2018-06" db="EMBL/GenBank/DDBJ databases">
        <title>Genomic Encyclopedia of Archaeal and Bacterial Type Strains, Phase II (KMG-II): from individual species to whole genera.</title>
        <authorList>
            <person name="Goeker M."/>
        </authorList>
    </citation>
    <scope>NUCLEOTIDE SEQUENCE [LARGE SCALE GENOMIC DNA]</scope>
    <source>
        <strain evidence="1 2">DSM 21851</strain>
    </source>
</reference>